<proteinExistence type="predicted"/>
<dbReference type="Proteomes" id="UP000015103">
    <property type="component" value="Unassembled WGS sequence"/>
</dbReference>
<dbReference type="EnsemblMetazoa" id="RPRC015017-RA">
    <property type="protein sequence ID" value="RPRC015017-PA"/>
    <property type="gene ID" value="RPRC015017"/>
</dbReference>
<dbReference type="AlphaFoldDB" id="T1IFE8"/>
<protein>
    <submittedName>
        <fullName evidence="1">Uncharacterized protein</fullName>
    </submittedName>
</protein>
<organism evidence="1 2">
    <name type="scientific">Rhodnius prolixus</name>
    <name type="common">Triatomid bug</name>
    <dbReference type="NCBI Taxonomy" id="13249"/>
    <lineage>
        <taxon>Eukaryota</taxon>
        <taxon>Metazoa</taxon>
        <taxon>Ecdysozoa</taxon>
        <taxon>Arthropoda</taxon>
        <taxon>Hexapoda</taxon>
        <taxon>Insecta</taxon>
        <taxon>Pterygota</taxon>
        <taxon>Neoptera</taxon>
        <taxon>Paraneoptera</taxon>
        <taxon>Hemiptera</taxon>
        <taxon>Heteroptera</taxon>
        <taxon>Panheteroptera</taxon>
        <taxon>Cimicomorpha</taxon>
        <taxon>Reduviidae</taxon>
        <taxon>Triatominae</taxon>
        <taxon>Rhodnius</taxon>
    </lineage>
</organism>
<reference evidence="1" key="1">
    <citation type="submission" date="2015-05" db="UniProtKB">
        <authorList>
            <consortium name="EnsemblMetazoa"/>
        </authorList>
    </citation>
    <scope>IDENTIFICATION</scope>
</reference>
<dbReference type="HOGENOM" id="CLU_2834342_0_0_1"/>
<accession>T1IFE8</accession>
<dbReference type="VEuPathDB" id="VectorBase:RPRC015017"/>
<dbReference type="InParanoid" id="T1IFE8"/>
<evidence type="ECO:0000313" key="1">
    <source>
        <dbReference type="EnsemblMetazoa" id="RPRC015017-PA"/>
    </source>
</evidence>
<sequence>MEQIVVKNKHLYQQNDQLSTQVKTQCQEIVVLREKIEAQAKLVAENWENGFSYSNKQEHFTEIETR</sequence>
<keyword evidence="2" id="KW-1185">Reference proteome</keyword>
<dbReference type="EMBL" id="ACPB03001638">
    <property type="status" value="NOT_ANNOTATED_CDS"/>
    <property type="molecule type" value="Genomic_DNA"/>
</dbReference>
<name>T1IFE8_RHOPR</name>
<evidence type="ECO:0000313" key="2">
    <source>
        <dbReference type="Proteomes" id="UP000015103"/>
    </source>
</evidence>